<accession>A0ACC3BVD4</accession>
<gene>
    <name evidence="1" type="ORF">I4F81_004463</name>
</gene>
<name>A0ACC3BVD4_PYRYE</name>
<comment type="caution">
    <text evidence="1">The sequence shown here is derived from an EMBL/GenBank/DDBJ whole genome shotgun (WGS) entry which is preliminary data.</text>
</comment>
<dbReference type="EMBL" id="CM020618">
    <property type="protein sequence ID" value="KAK1861884.1"/>
    <property type="molecule type" value="Genomic_DNA"/>
</dbReference>
<evidence type="ECO:0000313" key="2">
    <source>
        <dbReference type="Proteomes" id="UP000798662"/>
    </source>
</evidence>
<keyword evidence="2" id="KW-1185">Reference proteome</keyword>
<reference evidence="1" key="1">
    <citation type="submission" date="2019-11" db="EMBL/GenBank/DDBJ databases">
        <title>Nori genome reveals adaptations in red seaweeds to the harsh intertidal environment.</title>
        <authorList>
            <person name="Wang D."/>
            <person name="Mao Y."/>
        </authorList>
    </citation>
    <scope>NUCLEOTIDE SEQUENCE</scope>
    <source>
        <tissue evidence="1">Gametophyte</tissue>
    </source>
</reference>
<evidence type="ECO:0000313" key="1">
    <source>
        <dbReference type="EMBL" id="KAK1861884.1"/>
    </source>
</evidence>
<protein>
    <submittedName>
        <fullName evidence="1">Uncharacterized protein</fullName>
    </submittedName>
</protein>
<dbReference type="Proteomes" id="UP000798662">
    <property type="component" value="Chromosome 1"/>
</dbReference>
<organism evidence="1 2">
    <name type="scientific">Pyropia yezoensis</name>
    <name type="common">Susabi-nori</name>
    <name type="synonym">Porphyra yezoensis</name>
    <dbReference type="NCBI Taxonomy" id="2788"/>
    <lineage>
        <taxon>Eukaryota</taxon>
        <taxon>Rhodophyta</taxon>
        <taxon>Bangiophyceae</taxon>
        <taxon>Bangiales</taxon>
        <taxon>Bangiaceae</taxon>
        <taxon>Pyropia</taxon>
    </lineage>
</organism>
<proteinExistence type="predicted"/>
<sequence>MRRHSPFRSRATVGGQPSALPAGRRVYGLPDDGDKQGWRAMLLPFAGRLQLAATPSRAPKVLSGAKRLLRHGAKPHAAVDVWLHCGLFYREAADDDSEPLPGHPLPTEGGAQRGWHFFPLPRDKPDGTRSFDVRVEHGGSGLPGTHAQAEWVISVVSVDKGSSSVRVDFVAETQAVADEWSRQIMLRTAPLSLVWQRVLVGGGEGEGSVGGPSARPRVGGVRALADAVDVFFATGVPAAVAGITTAVLCGGAFDAVSSAGPCVAFIVGTLSMALRVCTEAVAMGGIAEDLRIECGCLLDTLRSHLFPAVARLREVESANAAALLAEVGVVAGTLDAVTGKLFRLSLSRGARLRQAASVRGKDEVLALVKEMTACKAAVAELRLNVNVNLAMENMKLTTEIKEQAEGAERDNQSRALTDAKEWLAVPPVSGPVVAHWDDAHADRPWCRLLQVVLGDPAPSAAGTCVRVVSTYGMGGVGKTTVAQLVAARVAAEGDRYPDGVYWVSLGQGATRELATKYMAAVATCLTQQQVTLAPSIDTAAARLRDALADKSVVLFVDDCWDDELARHFVSAVGRCRRSCLIFTTRLDLIARHSTPGCIVSVGTVQQHCATDMLLAYALHYGSRQKPSHESEKHALAELVQAAAGLPLALAVLGSLVRADGWANAANQLDEALSLEQFHPGGSLWACFMASYGQLCVDGAEDDLYARLYKALCVVDKQEWLPLPALAALWGMEVGVAARHLRIIARHSLATVREEARTVVVGLHDLIVDWVRGRLVPQTVDRQIHHAALVNNYGSRLGIEQQPVIGEGYAIRCRPWWNLPANSDGYMEHALCRHLHAGGPRLREELLSLLLEWNWIAWRVVRHGNATVGYRADCRVSGMPLAMRVAAVVDGALAAADALGYPPAQVVAFDLAARLPSISPDTTVARARLRRLVDAARTSQDSMTLRLLWPEPLPLPQELAFLIGHRSSVTCSCKLQSADGRTLLVSGSFDCTLRVWDVDSGECMRVLEGHEDLVGSVCVVDVGRDGGGHGGGAAVRRVVSGSHDKMLRVWDVDSGECVRVLEGHERSVVCVCVVDVVGGGEDGGGAAVRRVVSGSHDKMLRVWDVDSGECMRVLEGHEDLVGCVCVVDVGRDGGGHGGGAAVRRVVSGSHDKMLRVWDVDSGECVRVLEGHERSVVCVCVVDVVGGGGDGGGAAVQRVVSGSYDKTLRVWDVDSGECVRVLEGHEGWVTCVCVVDVVGDGGEDGGGAAVQRVVSGSYDKTLRVWDVVAGPAYAPEAVALVHLPSVACRFEVVDDHSGRLFAICWSGAVFFVDLSSGPRSCPVACSLRVASLCVIDADRVAVGCRDGTVRMARLGA</sequence>